<dbReference type="Proteomes" id="UP001076464">
    <property type="component" value="Unassembled WGS sequence"/>
</dbReference>
<gene>
    <name evidence="1" type="ORF">NYO99_06200</name>
</gene>
<evidence type="ECO:0000313" key="2">
    <source>
        <dbReference type="Proteomes" id="UP001076464"/>
    </source>
</evidence>
<proteinExistence type="predicted"/>
<protein>
    <submittedName>
        <fullName evidence="1">HAMP domain-containing sensor histidine kinase</fullName>
    </submittedName>
</protein>
<organism evidence="1 2">
    <name type="scientific">Roseateles hydrophilus</name>
    <dbReference type="NCBI Taxonomy" id="2975054"/>
    <lineage>
        <taxon>Bacteria</taxon>
        <taxon>Pseudomonadati</taxon>
        <taxon>Pseudomonadota</taxon>
        <taxon>Betaproteobacteria</taxon>
        <taxon>Burkholderiales</taxon>
        <taxon>Sphaerotilaceae</taxon>
        <taxon>Roseateles</taxon>
    </lineage>
</organism>
<name>A0ACC6C8D9_9BURK</name>
<evidence type="ECO:0000313" key="1">
    <source>
        <dbReference type="EMBL" id="MCY4744560.1"/>
    </source>
</evidence>
<comment type="caution">
    <text evidence="1">The sequence shown here is derived from an EMBL/GenBank/DDBJ whole genome shotgun (WGS) entry which is preliminary data.</text>
</comment>
<keyword evidence="1" id="KW-0418">Kinase</keyword>
<keyword evidence="1" id="KW-0808">Transferase</keyword>
<keyword evidence="2" id="KW-1185">Reference proteome</keyword>
<dbReference type="EMBL" id="JAPPUY010000001">
    <property type="protein sequence ID" value="MCY4744560.1"/>
    <property type="molecule type" value="Genomic_DNA"/>
</dbReference>
<accession>A0ACC6C8D9</accession>
<reference evidence="1" key="1">
    <citation type="submission" date="2022-08" db="EMBL/GenBank/DDBJ databases">
        <title>Genome sequencing of Pelomonas sp. UHG3.</title>
        <authorList>
            <person name="So Y."/>
        </authorList>
    </citation>
    <scope>NUCLEOTIDE SEQUENCE</scope>
    <source>
        <strain evidence="1">UHG3</strain>
    </source>
</reference>
<sequence length="456" mass="48724">MKSLYLRIYLTLVALLLAFAFGSAWLFQRHIEQERGNVEIAASERLNAIAELLRLALPPATAPRREQAAAFMEWSGRLRMPLALEDERGRIAATGAFQRRVDDPGVVIIRASLGDGRTLDMVRTVRPPAAPGGPGGPGPGAGGRGGRPDEGLWNAPWTARAGAPGSTQLSTLAVVLLLLFVGVAAGAYPVVRRLTRRLEALKGGVEQFGAGQLHHRVDDSGRDEVAALAASFNQAAARIETLLRSHQTLLANASHELRSPLARLKMAFAMLDDAAPAQRQRLAQEIDVNIAELDALVEEVLLASRLEAGSALGDSQPVDLLALAAEEAARTEVAFEPETGAASVDGQERLLRRAVRNLLENARRYGGPDVQLGLRPVAGGYEIDVADRGPGVPAELRERIFEPFYRLPGHAEMAGGVGLGLSLVKQIAERHGGSVRCLARDGGGSRFVIFLPASKH</sequence>